<dbReference type="EMBL" id="PGOL01000540">
    <property type="protein sequence ID" value="PKI68888.1"/>
    <property type="molecule type" value="Genomic_DNA"/>
</dbReference>
<protein>
    <submittedName>
        <fullName evidence="1">Uncharacterized protein</fullName>
    </submittedName>
</protein>
<reference evidence="1 2" key="1">
    <citation type="submission" date="2017-11" db="EMBL/GenBank/DDBJ databases">
        <title>De-novo sequencing of pomegranate (Punica granatum L.) genome.</title>
        <authorList>
            <person name="Akparov Z."/>
            <person name="Amiraslanov A."/>
            <person name="Hajiyeva S."/>
            <person name="Abbasov M."/>
            <person name="Kaur K."/>
            <person name="Hamwieh A."/>
            <person name="Solovyev V."/>
            <person name="Salamov A."/>
            <person name="Braich B."/>
            <person name="Kosarev P."/>
            <person name="Mahmoud A."/>
            <person name="Hajiyev E."/>
            <person name="Babayeva S."/>
            <person name="Izzatullayeva V."/>
            <person name="Mammadov A."/>
            <person name="Mammadov A."/>
            <person name="Sharifova S."/>
            <person name="Ojaghi J."/>
            <person name="Eynullazada K."/>
            <person name="Bayramov B."/>
            <person name="Abdulazimova A."/>
            <person name="Shahmuradov I."/>
        </authorList>
    </citation>
    <scope>NUCLEOTIDE SEQUENCE [LARGE SCALE GENOMIC DNA]</scope>
    <source>
        <strain evidence="2">cv. AG2017</strain>
        <tissue evidence="1">Leaf</tissue>
    </source>
</reference>
<keyword evidence="2" id="KW-1185">Reference proteome</keyword>
<gene>
    <name evidence="1" type="ORF">CRG98_010743</name>
</gene>
<proteinExistence type="predicted"/>
<organism evidence="1 2">
    <name type="scientific">Punica granatum</name>
    <name type="common">Pomegranate</name>
    <dbReference type="NCBI Taxonomy" id="22663"/>
    <lineage>
        <taxon>Eukaryota</taxon>
        <taxon>Viridiplantae</taxon>
        <taxon>Streptophyta</taxon>
        <taxon>Embryophyta</taxon>
        <taxon>Tracheophyta</taxon>
        <taxon>Spermatophyta</taxon>
        <taxon>Magnoliopsida</taxon>
        <taxon>eudicotyledons</taxon>
        <taxon>Gunneridae</taxon>
        <taxon>Pentapetalae</taxon>
        <taxon>rosids</taxon>
        <taxon>malvids</taxon>
        <taxon>Myrtales</taxon>
        <taxon>Lythraceae</taxon>
        <taxon>Punica</taxon>
    </lineage>
</organism>
<accession>A0A2I0KK63</accession>
<name>A0A2I0KK63_PUNGR</name>
<sequence length="250" mass="26448">MARLAEVVGINGAPKNRLKGPTWLRRESEEARGSIDRAFDFRGLFPGAVYLFVDRASRDSARKAFANVRGCLDLSKRPLKCARSPCPHARLFASVGPTVNSDPSFGQVFSVGAGGPKWGANTTGGRRSAVGVGGGGKGVISSAMLVAMLAANWLTMPSSAAMRTESPKLEDVCTVGGEKCTEGVPEYAGDMPIGVAGGRAYVCYWGKQLIRDGASRSGVITSQNQARIFGGRFGGIVNSIRFRTRNLCLT</sequence>
<dbReference type="AlphaFoldDB" id="A0A2I0KK63"/>
<evidence type="ECO:0000313" key="2">
    <source>
        <dbReference type="Proteomes" id="UP000233551"/>
    </source>
</evidence>
<evidence type="ECO:0000313" key="1">
    <source>
        <dbReference type="EMBL" id="PKI68888.1"/>
    </source>
</evidence>
<comment type="caution">
    <text evidence="1">The sequence shown here is derived from an EMBL/GenBank/DDBJ whole genome shotgun (WGS) entry which is preliminary data.</text>
</comment>
<dbReference type="Proteomes" id="UP000233551">
    <property type="component" value="Unassembled WGS sequence"/>
</dbReference>